<protein>
    <submittedName>
        <fullName evidence="2">Uncharacterized protein</fullName>
    </submittedName>
</protein>
<feature type="region of interest" description="Disordered" evidence="1">
    <location>
        <begin position="67"/>
        <end position="100"/>
    </location>
</feature>
<feature type="compositionally biased region" description="Polar residues" evidence="1">
    <location>
        <begin position="290"/>
        <end position="300"/>
    </location>
</feature>
<feature type="region of interest" description="Disordered" evidence="1">
    <location>
        <begin position="356"/>
        <end position="435"/>
    </location>
</feature>
<feature type="compositionally biased region" description="Polar residues" evidence="1">
    <location>
        <begin position="380"/>
        <end position="389"/>
    </location>
</feature>
<feature type="compositionally biased region" description="Low complexity" evidence="1">
    <location>
        <begin position="306"/>
        <end position="316"/>
    </location>
</feature>
<keyword evidence="3" id="KW-1185">Reference proteome</keyword>
<feature type="compositionally biased region" description="Low complexity" evidence="1">
    <location>
        <begin position="368"/>
        <end position="379"/>
    </location>
</feature>
<dbReference type="EMBL" id="KI925456">
    <property type="protein sequence ID" value="ETW84140.1"/>
    <property type="molecule type" value="Genomic_DNA"/>
</dbReference>
<dbReference type="RefSeq" id="XP_009543845.1">
    <property type="nucleotide sequence ID" value="XM_009545550.1"/>
</dbReference>
<accession>W4KFQ0</accession>
<proteinExistence type="predicted"/>
<dbReference type="InParanoid" id="W4KFQ0"/>
<dbReference type="GeneID" id="20665858"/>
<sequence>MSCSYRKLSTSPQLPALPLTPLQREDGMFVSTPPSATQQPPNSLAQHNIKIRDFAYESVLPPIPSIPRFRPLQAGPRPLKRHKRSHEPDTDDDPFLGGEARPYTSFELVGIGGIPGDRQTNPQKARNLEHKLTEPIVNPEQPQNTLARATAYIDLSRHISISPSGGVSNPSTPPTYRRSAVPFNLSPIPGLLYQGQSEVIGSHDDSTSSQPLLVGDSQESETLVDTPLATPNGSLHFPSTDRIMVATSQSQTDSQLFQEDVTYSQLGLSLPFSQPDFSQTDSPEVVHSAASHTNGHLSSPSRKSRSNTPLSSSPSPCKNAATLVLGAIPVVNPSSPSQSTSAPYDNATSPARYFLRNRPAPSHQGPLSSKSSQSSSSASNAKPTRNSIPSHRRPASVSRQSAHSRSPKNLTKDSLRAKPIKKNAALKTAEVTRKA</sequence>
<dbReference type="eggNOG" id="ENOG502T29H">
    <property type="taxonomic scope" value="Eukaryota"/>
</dbReference>
<organism evidence="2 3">
    <name type="scientific">Heterobasidion irregulare (strain TC 32-1)</name>
    <dbReference type="NCBI Taxonomy" id="747525"/>
    <lineage>
        <taxon>Eukaryota</taxon>
        <taxon>Fungi</taxon>
        <taxon>Dikarya</taxon>
        <taxon>Basidiomycota</taxon>
        <taxon>Agaricomycotina</taxon>
        <taxon>Agaricomycetes</taxon>
        <taxon>Russulales</taxon>
        <taxon>Bondarzewiaceae</taxon>
        <taxon>Heterobasidion</taxon>
        <taxon>Heterobasidion annosum species complex</taxon>
    </lineage>
</organism>
<feature type="region of interest" description="Disordered" evidence="1">
    <location>
        <begin position="274"/>
        <end position="317"/>
    </location>
</feature>
<evidence type="ECO:0000313" key="2">
    <source>
        <dbReference type="EMBL" id="ETW84140.1"/>
    </source>
</evidence>
<evidence type="ECO:0000313" key="3">
    <source>
        <dbReference type="Proteomes" id="UP000030671"/>
    </source>
</evidence>
<feature type="region of interest" description="Disordered" evidence="1">
    <location>
        <begin position="200"/>
        <end position="236"/>
    </location>
</feature>
<feature type="compositionally biased region" description="Polar residues" evidence="1">
    <location>
        <begin position="397"/>
        <end position="409"/>
    </location>
</feature>
<dbReference type="Proteomes" id="UP000030671">
    <property type="component" value="Unassembled WGS sequence"/>
</dbReference>
<dbReference type="OrthoDB" id="3232876at2759"/>
<dbReference type="AlphaFoldDB" id="W4KFQ0"/>
<evidence type="ECO:0000256" key="1">
    <source>
        <dbReference type="SAM" id="MobiDB-lite"/>
    </source>
</evidence>
<reference evidence="2 3" key="1">
    <citation type="journal article" date="2012" name="New Phytol.">
        <title>Insight into trade-off between wood decay and parasitism from the genome of a fungal forest pathogen.</title>
        <authorList>
            <person name="Olson A."/>
            <person name="Aerts A."/>
            <person name="Asiegbu F."/>
            <person name="Belbahri L."/>
            <person name="Bouzid O."/>
            <person name="Broberg A."/>
            <person name="Canback B."/>
            <person name="Coutinho P.M."/>
            <person name="Cullen D."/>
            <person name="Dalman K."/>
            <person name="Deflorio G."/>
            <person name="van Diepen L.T."/>
            <person name="Dunand C."/>
            <person name="Duplessis S."/>
            <person name="Durling M."/>
            <person name="Gonthier P."/>
            <person name="Grimwood J."/>
            <person name="Fossdal C.G."/>
            <person name="Hansson D."/>
            <person name="Henrissat B."/>
            <person name="Hietala A."/>
            <person name="Himmelstrand K."/>
            <person name="Hoffmeister D."/>
            <person name="Hogberg N."/>
            <person name="James T.Y."/>
            <person name="Karlsson M."/>
            <person name="Kohler A."/>
            <person name="Kues U."/>
            <person name="Lee Y.H."/>
            <person name="Lin Y.C."/>
            <person name="Lind M."/>
            <person name="Lindquist E."/>
            <person name="Lombard V."/>
            <person name="Lucas S."/>
            <person name="Lunden K."/>
            <person name="Morin E."/>
            <person name="Murat C."/>
            <person name="Park J."/>
            <person name="Raffaello T."/>
            <person name="Rouze P."/>
            <person name="Salamov A."/>
            <person name="Schmutz J."/>
            <person name="Solheim H."/>
            <person name="Stahlberg J."/>
            <person name="Velez H."/>
            <person name="de Vries R.P."/>
            <person name="Wiebenga A."/>
            <person name="Woodward S."/>
            <person name="Yakovlev I."/>
            <person name="Garbelotto M."/>
            <person name="Martin F."/>
            <person name="Grigoriev I.V."/>
            <person name="Stenlid J."/>
        </authorList>
    </citation>
    <scope>NUCLEOTIDE SEQUENCE [LARGE SCALE GENOMIC DNA]</scope>
    <source>
        <strain evidence="2 3">TC 32-1</strain>
    </source>
</reference>
<dbReference type="KEGG" id="hir:HETIRDRAFT_102759"/>
<name>W4KFQ0_HETIT</name>
<dbReference type="HOGENOM" id="CLU_650731_0_0_1"/>
<gene>
    <name evidence="2" type="ORF">HETIRDRAFT_102759</name>
</gene>